<accession>A0ABQ5JIA5</accession>
<name>A0ABQ5JIA5_9LACO</name>
<sequence>MSKYYRVRTQEQWNWLMEHLELEYPFSSTTFLTDSIFMDFKDAHQLVPKISIKSSNINKIIEVSQMMEDEKMEDYVTIHSEDLEKIKVDYGQMNDVSLINHDVDGKMYIHERFLPADLMVPKSLLYPKIKLTPAEKAEFDSIDNDETLYNALDIIEREDYPHLYKRIYEHAIMSIPKFELEFARAWADPDLIEVLPEKKWNVRVPKLKNMFYWKNDDETLDYQDSQYNCYHHQQFTAEELKHYGLDNDLFEKVEVSE</sequence>
<evidence type="ECO:0000313" key="2">
    <source>
        <dbReference type="Proteomes" id="UP001055149"/>
    </source>
</evidence>
<dbReference type="EMBL" id="BQXH01000003">
    <property type="protein sequence ID" value="GKS80715.1"/>
    <property type="molecule type" value="Genomic_DNA"/>
</dbReference>
<protein>
    <submittedName>
        <fullName evidence="1">Uncharacterized protein</fullName>
    </submittedName>
</protein>
<dbReference type="RefSeq" id="WP_244054493.1">
    <property type="nucleotide sequence ID" value="NZ_BQXH01000003.1"/>
</dbReference>
<reference evidence="1" key="1">
    <citation type="journal article" date="2022" name="Int. J. Syst. Evol. Microbiol.">
        <title>A novel species of lactic acid bacteria, Ligilactobacillus pabuli sp. nov., isolated from alfalfa silage.</title>
        <authorList>
            <person name="Tohno M."/>
            <person name="Tanizawa Y."/>
            <person name="Sawada H."/>
            <person name="Sakamoto M."/>
            <person name="Ohkuma M."/>
            <person name="Kobayashi H."/>
        </authorList>
    </citation>
    <scope>NUCLEOTIDE SEQUENCE</scope>
    <source>
        <strain evidence="1">AF129</strain>
    </source>
</reference>
<evidence type="ECO:0000313" key="1">
    <source>
        <dbReference type="EMBL" id="GKS80715.1"/>
    </source>
</evidence>
<comment type="caution">
    <text evidence="1">The sequence shown here is derived from an EMBL/GenBank/DDBJ whole genome shotgun (WGS) entry which is preliminary data.</text>
</comment>
<organism evidence="1 2">
    <name type="scientific">Ligilactobacillus pabuli</name>
    <dbReference type="NCBI Taxonomy" id="2886039"/>
    <lineage>
        <taxon>Bacteria</taxon>
        <taxon>Bacillati</taxon>
        <taxon>Bacillota</taxon>
        <taxon>Bacilli</taxon>
        <taxon>Lactobacillales</taxon>
        <taxon>Lactobacillaceae</taxon>
        <taxon>Ligilactobacillus</taxon>
    </lineage>
</organism>
<dbReference type="Proteomes" id="UP001055149">
    <property type="component" value="Unassembled WGS sequence"/>
</dbReference>
<keyword evidence="2" id="KW-1185">Reference proteome</keyword>
<proteinExistence type="predicted"/>
<gene>
    <name evidence="1" type="ORF">LPAF129_04000</name>
</gene>